<gene>
    <name evidence="2" type="ORF">P171DRAFT_506299</name>
</gene>
<reference evidence="2" key="1">
    <citation type="journal article" date="2020" name="Stud. Mycol.">
        <title>101 Dothideomycetes genomes: a test case for predicting lifestyles and emergence of pathogens.</title>
        <authorList>
            <person name="Haridas S."/>
            <person name="Albert R."/>
            <person name="Binder M."/>
            <person name="Bloem J."/>
            <person name="Labutti K."/>
            <person name="Salamov A."/>
            <person name="Andreopoulos B."/>
            <person name="Baker S."/>
            <person name="Barry K."/>
            <person name="Bills G."/>
            <person name="Bluhm B."/>
            <person name="Cannon C."/>
            <person name="Castanera R."/>
            <person name="Culley D."/>
            <person name="Daum C."/>
            <person name="Ezra D."/>
            <person name="Gonzalez J."/>
            <person name="Henrissat B."/>
            <person name="Kuo A."/>
            <person name="Liang C."/>
            <person name="Lipzen A."/>
            <person name="Lutzoni F."/>
            <person name="Magnuson J."/>
            <person name="Mondo S."/>
            <person name="Nolan M."/>
            <person name="Ohm R."/>
            <person name="Pangilinan J."/>
            <person name="Park H.-J."/>
            <person name="Ramirez L."/>
            <person name="Alfaro M."/>
            <person name="Sun H."/>
            <person name="Tritt A."/>
            <person name="Yoshinaga Y."/>
            <person name="Zwiers L.-H."/>
            <person name="Turgeon B."/>
            <person name="Goodwin S."/>
            <person name="Spatafora J."/>
            <person name="Crous P."/>
            <person name="Grigoriev I."/>
        </authorList>
    </citation>
    <scope>NUCLEOTIDE SEQUENCE</scope>
    <source>
        <strain evidence="2">CBS 690.94</strain>
    </source>
</reference>
<keyword evidence="3" id="KW-1185">Reference proteome</keyword>
<comment type="caution">
    <text evidence="2">The sequence shown here is derived from an EMBL/GenBank/DDBJ whole genome shotgun (WGS) entry which is preliminary data.</text>
</comment>
<accession>A0A9P4P582</accession>
<feature type="compositionally biased region" description="Basic and acidic residues" evidence="1">
    <location>
        <begin position="420"/>
        <end position="430"/>
    </location>
</feature>
<sequence length="683" mass="75430">MPPEQGNHPPTAPSPHPSLVPAPLFSPHPSRSLPLLVDVGVDEPSAVDYRHDDVFWNSALEERGEEGLGYDILESASGTGRAYRVKEFPREAGDGGGVRATENNGGGGPAVQNFAFEENARGEEIRSHGEPAGLDFAVDATRSEGARSVSLSSSTFSNWDLYKPPTPPWPKRSSSLGRTHFEPVAPQHNSPAELGRRLRQEYDAHVMRGGGHILVEVQPPYAPFEINLPPNVLGGIQEFAEAHPLVDGGRRGAYRAVPAVGFEEQDGFLKETERKTPKYEERGWEGDIPRFEMTEAEGAGSGPGSAAGDSEPESLLSPPASLLASVAGDDTWEEAIRKARTGWEPDIADHPAFRAEMRARDIALEDGMEDELADTQEQEQERAPTSFRSKEGVPHPRQGSAATIEDEWPLTNEHPPPSDSNDKVDSDHSLHRTYTSASLPPQRPHTLPSEDEAEAFIHRHHSRTPSPTTALPYYAALLAAQATSIRHLNALIADLTDRSDYYEHDLLPRTLSHWATTNSENHVLKASLRRSEEENAMLWDMLEYSRKTLHLCWQRDEAALKTAKTMRVRKINRASCGLLERLVGSFGAGRGGRGGGGKERGWRRGGVESPFLEDVEQLVFVCEQNVRVLGEDLEDWSVGVQRVEKAREERMEEAREQRMEEAREERVNGDSKEGGEEDGARDL</sequence>
<dbReference type="Proteomes" id="UP000799764">
    <property type="component" value="Unassembled WGS sequence"/>
</dbReference>
<feature type="compositionally biased region" description="Low complexity" evidence="1">
    <location>
        <begin position="306"/>
        <end position="317"/>
    </location>
</feature>
<protein>
    <submittedName>
        <fullName evidence="2">Uncharacterized protein</fullName>
    </submittedName>
</protein>
<dbReference type="EMBL" id="MU001516">
    <property type="protein sequence ID" value="KAF2437472.1"/>
    <property type="molecule type" value="Genomic_DNA"/>
</dbReference>
<feature type="compositionally biased region" description="Basic and acidic residues" evidence="1">
    <location>
        <begin position="268"/>
        <end position="293"/>
    </location>
</feature>
<feature type="compositionally biased region" description="Pro residues" evidence="1">
    <location>
        <begin position="10"/>
        <end position="26"/>
    </location>
</feature>
<organism evidence="2 3">
    <name type="scientific">Karstenula rhodostoma CBS 690.94</name>
    <dbReference type="NCBI Taxonomy" id="1392251"/>
    <lineage>
        <taxon>Eukaryota</taxon>
        <taxon>Fungi</taxon>
        <taxon>Dikarya</taxon>
        <taxon>Ascomycota</taxon>
        <taxon>Pezizomycotina</taxon>
        <taxon>Dothideomycetes</taxon>
        <taxon>Pleosporomycetidae</taxon>
        <taxon>Pleosporales</taxon>
        <taxon>Massarineae</taxon>
        <taxon>Didymosphaeriaceae</taxon>
        <taxon>Karstenula</taxon>
    </lineage>
</organism>
<evidence type="ECO:0000256" key="1">
    <source>
        <dbReference type="SAM" id="MobiDB-lite"/>
    </source>
</evidence>
<feature type="region of interest" description="Disordered" evidence="1">
    <location>
        <begin position="647"/>
        <end position="683"/>
    </location>
</feature>
<evidence type="ECO:0000313" key="2">
    <source>
        <dbReference type="EMBL" id="KAF2437472.1"/>
    </source>
</evidence>
<evidence type="ECO:0000313" key="3">
    <source>
        <dbReference type="Proteomes" id="UP000799764"/>
    </source>
</evidence>
<dbReference type="AlphaFoldDB" id="A0A9P4P582"/>
<feature type="region of interest" description="Disordered" evidence="1">
    <location>
        <begin position="369"/>
        <end position="448"/>
    </location>
</feature>
<name>A0A9P4P582_9PLEO</name>
<feature type="region of interest" description="Disordered" evidence="1">
    <location>
        <begin position="268"/>
        <end position="317"/>
    </location>
</feature>
<proteinExistence type="predicted"/>
<feature type="region of interest" description="Disordered" evidence="1">
    <location>
        <begin position="1"/>
        <end position="33"/>
    </location>
</feature>
<feature type="compositionally biased region" description="Acidic residues" evidence="1">
    <location>
        <begin position="369"/>
        <end position="378"/>
    </location>
</feature>
<dbReference type="OrthoDB" id="3799733at2759"/>